<keyword evidence="2" id="KW-1185">Reference proteome</keyword>
<evidence type="ECO:0000313" key="1">
    <source>
        <dbReference type="EMBL" id="SMF67120.1"/>
    </source>
</evidence>
<organism evidence="1 2">
    <name type="scientific">Pseudobacteriovorax antillogorgiicola</name>
    <dbReference type="NCBI Taxonomy" id="1513793"/>
    <lineage>
        <taxon>Bacteria</taxon>
        <taxon>Pseudomonadati</taxon>
        <taxon>Bdellovibrionota</taxon>
        <taxon>Oligoflexia</taxon>
        <taxon>Oligoflexales</taxon>
        <taxon>Pseudobacteriovoracaceae</taxon>
        <taxon>Pseudobacteriovorax</taxon>
    </lineage>
</organism>
<accession>A0A1Y6CR61</accession>
<dbReference type="AlphaFoldDB" id="A0A1Y6CR61"/>
<dbReference type="RefSeq" id="WP_132323723.1">
    <property type="nucleotide sequence ID" value="NZ_FWZT01000023.1"/>
</dbReference>
<dbReference type="SUPFAM" id="SSF49464">
    <property type="entry name" value="Carboxypeptidase regulatory domain-like"/>
    <property type="match status" value="1"/>
</dbReference>
<dbReference type="OrthoDB" id="606851at2"/>
<protein>
    <recommendedName>
        <fullName evidence="3">Carboxypeptidase regulatory-like domain-containing protein</fullName>
    </recommendedName>
</protein>
<name>A0A1Y6CR61_9BACT</name>
<evidence type="ECO:0000313" key="2">
    <source>
        <dbReference type="Proteomes" id="UP000192907"/>
    </source>
</evidence>
<gene>
    <name evidence="1" type="ORF">SAMN06296036_12398</name>
</gene>
<proteinExistence type="predicted"/>
<dbReference type="Gene3D" id="2.60.40.1120">
    <property type="entry name" value="Carboxypeptidase-like, regulatory domain"/>
    <property type="match status" value="1"/>
</dbReference>
<reference evidence="2" key="1">
    <citation type="submission" date="2017-04" db="EMBL/GenBank/DDBJ databases">
        <authorList>
            <person name="Varghese N."/>
            <person name="Submissions S."/>
        </authorList>
    </citation>
    <scope>NUCLEOTIDE SEQUENCE [LARGE SCALE GENOMIC DNA]</scope>
    <source>
        <strain evidence="2">RKEM611</strain>
    </source>
</reference>
<sequence>MKFLITIGFTLILSSCRTTISGYVVSPEGKPIKAERGKVNVSRLDQKGFSEIVDFGSDGFFETQEEIQPGQYLIEPLIPGYQSNSLTVDITEDRQVEIQAVALPPKRSKAIEAYNGITVDQGSGGAIINPPRL</sequence>
<dbReference type="EMBL" id="FWZT01000023">
    <property type="protein sequence ID" value="SMF67120.1"/>
    <property type="molecule type" value="Genomic_DNA"/>
</dbReference>
<dbReference type="InterPro" id="IPR008969">
    <property type="entry name" value="CarboxyPept-like_regulatory"/>
</dbReference>
<dbReference type="PROSITE" id="PS51257">
    <property type="entry name" value="PROKAR_LIPOPROTEIN"/>
    <property type="match status" value="1"/>
</dbReference>
<evidence type="ECO:0008006" key="3">
    <source>
        <dbReference type="Google" id="ProtNLM"/>
    </source>
</evidence>
<dbReference type="STRING" id="1513793.SAMN06296036_12398"/>
<dbReference type="Proteomes" id="UP000192907">
    <property type="component" value="Unassembled WGS sequence"/>
</dbReference>